<organism evidence="1">
    <name type="scientific">Arundo donax</name>
    <name type="common">Giant reed</name>
    <name type="synonym">Donax arundinaceus</name>
    <dbReference type="NCBI Taxonomy" id="35708"/>
    <lineage>
        <taxon>Eukaryota</taxon>
        <taxon>Viridiplantae</taxon>
        <taxon>Streptophyta</taxon>
        <taxon>Embryophyta</taxon>
        <taxon>Tracheophyta</taxon>
        <taxon>Spermatophyta</taxon>
        <taxon>Magnoliopsida</taxon>
        <taxon>Liliopsida</taxon>
        <taxon>Poales</taxon>
        <taxon>Poaceae</taxon>
        <taxon>PACMAD clade</taxon>
        <taxon>Arundinoideae</taxon>
        <taxon>Arundineae</taxon>
        <taxon>Arundo</taxon>
    </lineage>
</organism>
<accession>A0A0A8ZCV4</accession>
<name>A0A0A8ZCV4_ARUDO</name>
<dbReference type="AlphaFoldDB" id="A0A0A8ZCV4"/>
<dbReference type="EMBL" id="GBRH01260651">
    <property type="protein sequence ID" value="JAD37244.1"/>
    <property type="molecule type" value="Transcribed_RNA"/>
</dbReference>
<protein>
    <submittedName>
        <fullName evidence="1">Uncharacterized protein</fullName>
    </submittedName>
</protein>
<reference evidence="1" key="1">
    <citation type="submission" date="2014-09" db="EMBL/GenBank/DDBJ databases">
        <authorList>
            <person name="Magalhaes I.L.F."/>
            <person name="Oliveira U."/>
            <person name="Santos F.R."/>
            <person name="Vidigal T.H.D.A."/>
            <person name="Brescovit A.D."/>
            <person name="Santos A.J."/>
        </authorList>
    </citation>
    <scope>NUCLEOTIDE SEQUENCE</scope>
    <source>
        <tissue evidence="1">Shoot tissue taken approximately 20 cm above the soil surface</tissue>
    </source>
</reference>
<proteinExistence type="predicted"/>
<reference evidence="1" key="2">
    <citation type="journal article" date="2015" name="Data Brief">
        <title>Shoot transcriptome of the giant reed, Arundo donax.</title>
        <authorList>
            <person name="Barrero R.A."/>
            <person name="Guerrero F.D."/>
            <person name="Moolhuijzen P."/>
            <person name="Goolsby J.A."/>
            <person name="Tidwell J."/>
            <person name="Bellgard S.E."/>
            <person name="Bellgard M.I."/>
        </authorList>
    </citation>
    <scope>NUCLEOTIDE SEQUENCE</scope>
    <source>
        <tissue evidence="1">Shoot tissue taken approximately 20 cm above the soil surface</tissue>
    </source>
</reference>
<sequence length="50" mass="5682">MIKKRAVLIFGHLENEQFSVHARPSNGSQVVFYLRQEAIVVSLLQSKSQP</sequence>
<evidence type="ECO:0000313" key="1">
    <source>
        <dbReference type="EMBL" id="JAD37244.1"/>
    </source>
</evidence>